<comment type="caution">
    <text evidence="8">The sequence shown here is derived from an EMBL/GenBank/DDBJ whole genome shotgun (WGS) entry which is preliminary data.</text>
</comment>
<evidence type="ECO:0000256" key="2">
    <source>
        <dbReference type="ARBA" id="ARBA00022964"/>
    </source>
</evidence>
<dbReference type="AlphaFoldDB" id="A0A0J8GSF9"/>
<comment type="cofactor">
    <cofactor evidence="1">
        <name>Fe(2+)</name>
        <dbReference type="ChEBI" id="CHEBI:29033"/>
    </cofactor>
</comment>
<keyword evidence="3" id="KW-0560">Oxidoreductase</keyword>
<dbReference type="Pfam" id="PF07063">
    <property type="entry name" value="HGLS"/>
    <property type="match status" value="2"/>
</dbReference>
<keyword evidence="2" id="KW-0223">Dioxygenase</keyword>
<gene>
    <name evidence="8" type="ORF">XM47_06900</name>
</gene>
<evidence type="ECO:0000256" key="5">
    <source>
        <dbReference type="ARBA" id="ARBA00035013"/>
    </source>
</evidence>
<proteinExistence type="inferred from homology"/>
<evidence type="ECO:0000256" key="6">
    <source>
        <dbReference type="ARBA" id="ARBA00035023"/>
    </source>
</evidence>
<accession>A0A0J8GSF9</accession>
<protein>
    <recommendedName>
        <fullName evidence="6">2-oxoadipate dioxygenase/decarboxylase</fullName>
        <ecNumber evidence="6">1.13.11.93</ecNumber>
    </recommendedName>
    <alternativeName>
        <fullName evidence="7">2-hydroxyglutarate synthase</fullName>
    </alternativeName>
</protein>
<dbReference type="STRING" id="1513271.XM47_06900"/>
<dbReference type="CDD" id="cd16350">
    <property type="entry name" value="VOC_like"/>
    <property type="match status" value="1"/>
</dbReference>
<dbReference type="OrthoDB" id="506370at2"/>
<dbReference type="Proteomes" id="UP000037600">
    <property type="component" value="Unassembled WGS sequence"/>
</dbReference>
<dbReference type="InterPro" id="IPR009770">
    <property type="entry name" value="HGLS"/>
</dbReference>
<dbReference type="PANTHER" id="PTHR31136:SF5">
    <property type="entry name" value="2-OXOADIPATE DIOXYGENASE_DECARBOXYLASE, CHLOROPLASTIC"/>
    <property type="match status" value="1"/>
</dbReference>
<comment type="similarity">
    <text evidence="5">Belongs to the 2-oxoadipate dioxygenase/decarboxylase family.</text>
</comment>
<evidence type="ECO:0000313" key="9">
    <source>
        <dbReference type="Proteomes" id="UP000037600"/>
    </source>
</evidence>
<dbReference type="PANTHER" id="PTHR31136">
    <property type="entry name" value="DUF1338 DOMAIN-CONTAINING PROTEIN"/>
    <property type="match status" value="1"/>
</dbReference>
<dbReference type="RefSeq" id="WP_048691075.1">
    <property type="nucleotide sequence ID" value="NZ_KQ130486.1"/>
</dbReference>
<dbReference type="Gene3D" id="3.10.180.50">
    <property type="match status" value="1"/>
</dbReference>
<dbReference type="SMART" id="SM01150">
    <property type="entry name" value="DUF1338"/>
    <property type="match status" value="1"/>
</dbReference>
<dbReference type="PATRIC" id="fig|1513271.3.peg.1416"/>
<evidence type="ECO:0000256" key="7">
    <source>
        <dbReference type="ARBA" id="ARBA00035045"/>
    </source>
</evidence>
<dbReference type="GO" id="GO:0051213">
    <property type="term" value="F:dioxygenase activity"/>
    <property type="evidence" value="ECO:0007669"/>
    <property type="project" value="UniProtKB-KW"/>
</dbReference>
<keyword evidence="4" id="KW-0408">Iron</keyword>
<dbReference type="EC" id="1.13.11.93" evidence="6"/>
<keyword evidence="9" id="KW-1185">Reference proteome</keyword>
<evidence type="ECO:0000256" key="3">
    <source>
        <dbReference type="ARBA" id="ARBA00023002"/>
    </source>
</evidence>
<sequence length="275" mass="31393">MKQVDNFFHHLWLDYIKLTPSAIKLQALLQPYGEIVNDHIALRTFNLAPINLASLVQLLEPLGYTVQDTYHFKEKKLNACYLSLAENPYPKIFISELNVAGFSHHFQTIIRKLVEQNLASNRVLNLSFFYSGRHWQLPSTDYYTLLEESEYAAWLAALGFHANHFTVSVNHLADLNLEQVNQVIKQAGFKLNQSGGEIKGDSQSGLKQSATLADMQIVDFIDTQLELPSCFYEFAERYSLVSNYEHSNKDAFSNLYQGFVPSSADKIFHSTDMKL</sequence>
<dbReference type="EMBL" id="LAZL01000009">
    <property type="protein sequence ID" value="KMT65735.1"/>
    <property type="molecule type" value="Genomic_DNA"/>
</dbReference>
<evidence type="ECO:0000313" key="8">
    <source>
        <dbReference type="EMBL" id="KMT65735.1"/>
    </source>
</evidence>
<organism evidence="8 9">
    <name type="scientific">Catenovulum maritimum</name>
    <dbReference type="NCBI Taxonomy" id="1513271"/>
    <lineage>
        <taxon>Bacteria</taxon>
        <taxon>Pseudomonadati</taxon>
        <taxon>Pseudomonadota</taxon>
        <taxon>Gammaproteobacteria</taxon>
        <taxon>Alteromonadales</taxon>
        <taxon>Alteromonadaceae</taxon>
        <taxon>Catenovulum</taxon>
    </lineage>
</organism>
<reference evidence="8 9" key="1">
    <citation type="submission" date="2015-04" db="EMBL/GenBank/DDBJ databases">
        <title>Draft Genome Sequence of the Novel Agar-Digesting Marine Bacterium Q1.</title>
        <authorList>
            <person name="Li Y."/>
            <person name="Li D."/>
            <person name="Chen G."/>
            <person name="Du Z."/>
        </authorList>
    </citation>
    <scope>NUCLEOTIDE SEQUENCE [LARGE SCALE GENOMIC DNA]</scope>
    <source>
        <strain evidence="8 9">Q1</strain>
    </source>
</reference>
<name>A0A0J8GSF9_9ALTE</name>
<evidence type="ECO:0000256" key="4">
    <source>
        <dbReference type="ARBA" id="ARBA00023004"/>
    </source>
</evidence>
<evidence type="ECO:0000256" key="1">
    <source>
        <dbReference type="ARBA" id="ARBA00001954"/>
    </source>
</evidence>